<accession>A2EK37</accession>
<dbReference type="VEuPathDB" id="TrichDB:TVAG_174910"/>
<evidence type="ECO:0008006" key="3">
    <source>
        <dbReference type="Google" id="ProtNLM"/>
    </source>
</evidence>
<protein>
    <recommendedName>
        <fullName evidence="3">Importin N-terminal domain-containing protein</fullName>
    </recommendedName>
</protein>
<evidence type="ECO:0000313" key="1">
    <source>
        <dbReference type="EMBL" id="EAY07021.1"/>
    </source>
</evidence>
<keyword evidence="2" id="KW-1185">Reference proteome</keyword>
<dbReference type="RefSeq" id="XP_001319244.1">
    <property type="nucleotide sequence ID" value="XM_001319209.1"/>
</dbReference>
<gene>
    <name evidence="1" type="ORF">TVAG_174910</name>
</gene>
<dbReference type="VEuPathDB" id="TrichDB:TVAGG3_0974130"/>
<name>A2EK37_TRIV3</name>
<evidence type="ECO:0000313" key="2">
    <source>
        <dbReference type="Proteomes" id="UP000001542"/>
    </source>
</evidence>
<dbReference type="InterPro" id="IPR016024">
    <property type="entry name" value="ARM-type_fold"/>
</dbReference>
<organism evidence="1 2">
    <name type="scientific">Trichomonas vaginalis (strain ATCC PRA-98 / G3)</name>
    <dbReference type="NCBI Taxonomy" id="412133"/>
    <lineage>
        <taxon>Eukaryota</taxon>
        <taxon>Metamonada</taxon>
        <taxon>Parabasalia</taxon>
        <taxon>Trichomonadida</taxon>
        <taxon>Trichomonadidae</taxon>
        <taxon>Trichomonas</taxon>
    </lineage>
</organism>
<dbReference type="InterPro" id="IPR011989">
    <property type="entry name" value="ARM-like"/>
</dbReference>
<dbReference type="EMBL" id="DS113410">
    <property type="protein sequence ID" value="EAY07021.1"/>
    <property type="molecule type" value="Genomic_DNA"/>
</dbReference>
<dbReference type="SMR" id="A2EK37"/>
<dbReference type="SUPFAM" id="SSF48371">
    <property type="entry name" value="ARM repeat"/>
    <property type="match status" value="1"/>
</dbReference>
<reference evidence="1" key="2">
    <citation type="journal article" date="2007" name="Science">
        <title>Draft genome sequence of the sexually transmitted pathogen Trichomonas vaginalis.</title>
        <authorList>
            <person name="Carlton J.M."/>
            <person name="Hirt R.P."/>
            <person name="Silva J.C."/>
            <person name="Delcher A.L."/>
            <person name="Schatz M."/>
            <person name="Zhao Q."/>
            <person name="Wortman J.R."/>
            <person name="Bidwell S.L."/>
            <person name="Alsmark U.C.M."/>
            <person name="Besteiro S."/>
            <person name="Sicheritz-Ponten T."/>
            <person name="Noel C.J."/>
            <person name="Dacks J.B."/>
            <person name="Foster P.G."/>
            <person name="Simillion C."/>
            <person name="Van de Peer Y."/>
            <person name="Miranda-Saavedra D."/>
            <person name="Barton G.J."/>
            <person name="Westrop G.D."/>
            <person name="Mueller S."/>
            <person name="Dessi D."/>
            <person name="Fiori P.L."/>
            <person name="Ren Q."/>
            <person name="Paulsen I."/>
            <person name="Zhang H."/>
            <person name="Bastida-Corcuera F.D."/>
            <person name="Simoes-Barbosa A."/>
            <person name="Brown M.T."/>
            <person name="Hayes R.D."/>
            <person name="Mukherjee M."/>
            <person name="Okumura C.Y."/>
            <person name="Schneider R."/>
            <person name="Smith A.J."/>
            <person name="Vanacova S."/>
            <person name="Villalvazo M."/>
            <person name="Haas B.J."/>
            <person name="Pertea M."/>
            <person name="Feldblyum T.V."/>
            <person name="Utterback T.R."/>
            <person name="Shu C.L."/>
            <person name="Osoegawa K."/>
            <person name="de Jong P.J."/>
            <person name="Hrdy I."/>
            <person name="Horvathova L."/>
            <person name="Zubacova Z."/>
            <person name="Dolezal P."/>
            <person name="Malik S.B."/>
            <person name="Logsdon J.M. Jr."/>
            <person name="Henze K."/>
            <person name="Gupta A."/>
            <person name="Wang C.C."/>
            <person name="Dunne R.L."/>
            <person name="Upcroft J.A."/>
            <person name="Upcroft P."/>
            <person name="White O."/>
            <person name="Salzberg S.L."/>
            <person name="Tang P."/>
            <person name="Chiu C.-H."/>
            <person name="Lee Y.-S."/>
            <person name="Embley T.M."/>
            <person name="Coombs G.H."/>
            <person name="Mottram J.C."/>
            <person name="Tachezy J."/>
            <person name="Fraser-Liggett C.M."/>
            <person name="Johnson P.J."/>
        </authorList>
    </citation>
    <scope>NUCLEOTIDE SEQUENCE [LARGE SCALE GENOMIC DNA]</scope>
    <source>
        <strain evidence="1">G3</strain>
    </source>
</reference>
<dbReference type="AlphaFoldDB" id="A2EK37"/>
<dbReference type="InParanoid" id="A2EK37"/>
<sequence length="857" mass="99504">MVEVNLSRWIQDLSNILEADNDARTQAESEIYEVLQKNPSAAITFCAETIGKEDIQSSIKFQAFNFMNIYFRKQQYSNVTKFHLLDQNIKDIILEVGLYGLLFVNDSPIQQTASILLANYSSKLRGVELQNEVLNRIFTTYKENSNDLPGLIIAISYAIGQIINFCNLIDSKQKIEVLNQILQECLIYISNESSEEYNVLQIVKSMGIFIKYCSDDVASIDYVQSICQIYNNLFRYQSIEIIISCCENLFELFRIIYPSIENFYFSFVSFIDECFKVDECYYHALKLLHSMVITEVNQRLEFSISQVIFETFFSKFGEILNSITNIEEDTFTEETPMNVVTDIISSMYNINSEVISNYIQQKFEEGINSGNYSLCFGSIYILYSLINHPQIEVLDFIYDCILKISQNQVVITHIGTLIASYDLIAVIIDKLYDIFNRHEDFPEIIFNFIQICLEMDSRVIKSAALVAMNLVELLYHAKYRIDFQKLQNFYTSLWSNQEVFGPVLCSNFFESFGSFLYHTENNELATEMQKMITENINERMNILETAQYENEDIEFHKFVINCLLVCLDKSVRRYIGPNKEKPNNDLYEYQIKTAVRALNHSSDSFMMVAIEFLAKLSQINMNSDHISLILDHIVPGLSQGDKTNFDYSVTIITSLSNNLQKSFDQFASQTFLIVFERIQNVWNIITPDSLGYGLVCLGTLMINNFSVLADYINNMYDVINHCVLRIIESISDEDKNDFGIYFRGLIKAETGFLTAIKECNVDRDEEVLNAYVSLKKKISSYYILKMQKFIDPGIWVPDFIDLLFRMYDFAVIYRFPKYNVQFHLKIVAFVKEYFAENERNISEVQRVSMLFDSFASL</sequence>
<dbReference type="Proteomes" id="UP000001542">
    <property type="component" value="Unassembled WGS sequence"/>
</dbReference>
<dbReference type="Gene3D" id="1.25.10.10">
    <property type="entry name" value="Leucine-rich Repeat Variant"/>
    <property type="match status" value="1"/>
</dbReference>
<proteinExistence type="predicted"/>
<dbReference type="KEGG" id="tva:4764905"/>
<reference evidence="1" key="1">
    <citation type="submission" date="2006-10" db="EMBL/GenBank/DDBJ databases">
        <authorList>
            <person name="Amadeo P."/>
            <person name="Zhao Q."/>
            <person name="Wortman J."/>
            <person name="Fraser-Liggett C."/>
            <person name="Carlton J."/>
        </authorList>
    </citation>
    <scope>NUCLEOTIDE SEQUENCE</scope>
    <source>
        <strain evidence="1">G3</strain>
    </source>
</reference>